<evidence type="ECO:0000256" key="4">
    <source>
        <dbReference type="ARBA" id="ARBA00022801"/>
    </source>
</evidence>
<evidence type="ECO:0000256" key="10">
    <source>
        <dbReference type="ARBA" id="ARBA00034923"/>
    </source>
</evidence>
<dbReference type="GO" id="GO:0004527">
    <property type="term" value="F:exonuclease activity"/>
    <property type="evidence" value="ECO:0007669"/>
    <property type="project" value="UniProtKB-KW"/>
</dbReference>
<protein>
    <recommendedName>
        <fullName evidence="10">DNA 3'-5' helicase II</fullName>
    </recommendedName>
</protein>
<gene>
    <name evidence="12" type="ORF">SAMN05660895_1031</name>
</gene>
<keyword evidence="5" id="KW-0347">Helicase</keyword>
<evidence type="ECO:0000313" key="12">
    <source>
        <dbReference type="EMBL" id="SFV31284.1"/>
    </source>
</evidence>
<organism evidence="12 13">
    <name type="scientific">Thermoflavifilum thermophilum</name>
    <dbReference type="NCBI Taxonomy" id="1393122"/>
    <lineage>
        <taxon>Bacteria</taxon>
        <taxon>Pseudomonadati</taxon>
        <taxon>Bacteroidota</taxon>
        <taxon>Chitinophagia</taxon>
        <taxon>Chitinophagales</taxon>
        <taxon>Chitinophagaceae</taxon>
        <taxon>Thermoflavifilum</taxon>
    </lineage>
</organism>
<keyword evidence="4" id="KW-0378">Hydrolase</keyword>
<name>A0A1I7N9A7_9BACT</name>
<evidence type="ECO:0000256" key="5">
    <source>
        <dbReference type="ARBA" id="ARBA00022806"/>
    </source>
</evidence>
<dbReference type="InterPro" id="IPR011604">
    <property type="entry name" value="PDDEXK-like_dom_sf"/>
</dbReference>
<evidence type="ECO:0000256" key="9">
    <source>
        <dbReference type="ARBA" id="ARBA00023204"/>
    </source>
</evidence>
<dbReference type="PANTHER" id="PTHR11070">
    <property type="entry name" value="UVRD / RECB / PCRA DNA HELICASE FAMILY MEMBER"/>
    <property type="match status" value="1"/>
</dbReference>
<dbReference type="Gene3D" id="3.40.50.300">
    <property type="entry name" value="P-loop containing nucleotide triphosphate hydrolases"/>
    <property type="match status" value="1"/>
</dbReference>
<keyword evidence="9" id="KW-0234">DNA repair</keyword>
<dbReference type="PROSITE" id="PS51217">
    <property type="entry name" value="UVRD_HELICASE_CTER"/>
    <property type="match status" value="1"/>
</dbReference>
<evidence type="ECO:0000259" key="11">
    <source>
        <dbReference type="PROSITE" id="PS51217"/>
    </source>
</evidence>
<dbReference type="Proteomes" id="UP000199537">
    <property type="component" value="Unassembled WGS sequence"/>
</dbReference>
<dbReference type="GO" id="GO:0005524">
    <property type="term" value="F:ATP binding"/>
    <property type="evidence" value="ECO:0007669"/>
    <property type="project" value="UniProtKB-KW"/>
</dbReference>
<sequence length="650" mass="75725">MMGIAEEIEKLIQQGVVAPSEIAVVFRENKQLDEMAVYLQNKKIPFQLVRKENLLKNHFIQQILLMLEWVALEAARPGSGDHHLFTLLHFQWFDLPTELIARVHMDFIRQAFGGQQSFRLYLQDLQKQGNQLFTPIEIQQLKSVTDLLEAWIKGVYNEPLQNFFCRVLNESQVLKMASQAPDSGFRIHLMKTLFEFLQAENQRNPDLTLEGWIQIIRKMEKYKLTIPYESRIGDEHCVQLLTAHGTKGLEFDYVFIGGCVENNWEKKRGRNIGFSLPPALKIQMSSYAQSHLKEEDERRLFYVALTRARKYVQISYAEKDNQGNEWQKSKFLDEILIPGRPIVNPQPEAYSQQNSAIVFQVNRLQGNQIQAMQQRYSQTFLQDLVRNFKLNPTALNKYLYCPRSFFYESLLQVPQAEQMHSVYGQAIHHALKQLANYHAQGNGVNIERVQADFQWFMHLNRHHFRPQDFQRHLQHGNQVLKNYLNQVFSNWGNVKETEKDFQAIINEVPIKGRLDKIEICNGTTQVVDYKTGKPDNASNKLKPFDNQQGKKKKDDFDYWIQAVMYVMLLQENGHSSVNTVVFDFVEPDKDDQFQSHSIQVTQGDIQLVEQLIEDTWQKIQAFEFPCCGHNDCPWCAFEQSLANGSRASNP</sequence>
<proteinExistence type="predicted"/>
<keyword evidence="8" id="KW-0238">DNA-binding</keyword>
<dbReference type="InterPro" id="IPR000212">
    <property type="entry name" value="DNA_helicase_UvrD/REP"/>
</dbReference>
<dbReference type="SUPFAM" id="SSF52980">
    <property type="entry name" value="Restriction endonuclease-like"/>
    <property type="match status" value="1"/>
</dbReference>
<dbReference type="InterPro" id="IPR011335">
    <property type="entry name" value="Restrct_endonuc-II-like"/>
</dbReference>
<dbReference type="PANTHER" id="PTHR11070:SF2">
    <property type="entry name" value="ATP-DEPENDENT DNA HELICASE SRS2"/>
    <property type="match status" value="1"/>
</dbReference>
<keyword evidence="13" id="KW-1185">Reference proteome</keyword>
<evidence type="ECO:0000256" key="7">
    <source>
        <dbReference type="ARBA" id="ARBA00022840"/>
    </source>
</evidence>
<dbReference type="InterPro" id="IPR038726">
    <property type="entry name" value="PDDEXK_AddAB-type"/>
</dbReference>
<evidence type="ECO:0000256" key="8">
    <source>
        <dbReference type="ARBA" id="ARBA00023125"/>
    </source>
</evidence>
<evidence type="ECO:0000256" key="2">
    <source>
        <dbReference type="ARBA" id="ARBA00022741"/>
    </source>
</evidence>
<evidence type="ECO:0000313" key="13">
    <source>
        <dbReference type="Proteomes" id="UP000199537"/>
    </source>
</evidence>
<dbReference type="Gene3D" id="1.10.486.10">
    <property type="entry name" value="PCRA, domain 4"/>
    <property type="match status" value="1"/>
</dbReference>
<dbReference type="Gene3D" id="3.90.320.10">
    <property type="match status" value="2"/>
</dbReference>
<dbReference type="STRING" id="1393122.SAMN05660895_1031"/>
<dbReference type="SUPFAM" id="SSF52540">
    <property type="entry name" value="P-loop containing nucleoside triphosphate hydrolases"/>
    <property type="match status" value="1"/>
</dbReference>
<reference evidence="13" key="1">
    <citation type="submission" date="2016-10" db="EMBL/GenBank/DDBJ databases">
        <authorList>
            <person name="Varghese N."/>
            <person name="Submissions S."/>
        </authorList>
    </citation>
    <scope>NUCLEOTIDE SEQUENCE [LARGE SCALE GENOMIC DNA]</scope>
    <source>
        <strain evidence="13">DSM 14807</strain>
    </source>
</reference>
<evidence type="ECO:0000256" key="1">
    <source>
        <dbReference type="ARBA" id="ARBA00022722"/>
    </source>
</evidence>
<keyword evidence="6" id="KW-0269">Exonuclease</keyword>
<evidence type="ECO:0000256" key="3">
    <source>
        <dbReference type="ARBA" id="ARBA00022763"/>
    </source>
</evidence>
<keyword evidence="2" id="KW-0547">Nucleotide-binding</keyword>
<keyword evidence="7" id="KW-0067">ATP-binding</keyword>
<dbReference type="GO" id="GO:0000725">
    <property type="term" value="P:recombinational repair"/>
    <property type="evidence" value="ECO:0007669"/>
    <property type="project" value="TreeGrafter"/>
</dbReference>
<dbReference type="InterPro" id="IPR014017">
    <property type="entry name" value="DNA_helicase_UvrD-like_C"/>
</dbReference>
<dbReference type="EMBL" id="FPCJ01000001">
    <property type="protein sequence ID" value="SFV31284.1"/>
    <property type="molecule type" value="Genomic_DNA"/>
</dbReference>
<dbReference type="InterPro" id="IPR027417">
    <property type="entry name" value="P-loop_NTPase"/>
</dbReference>
<dbReference type="AlphaFoldDB" id="A0A1I7N9A7"/>
<evidence type="ECO:0000256" key="6">
    <source>
        <dbReference type="ARBA" id="ARBA00022839"/>
    </source>
</evidence>
<keyword evidence="3" id="KW-0227">DNA damage</keyword>
<dbReference type="GO" id="GO:0003677">
    <property type="term" value="F:DNA binding"/>
    <property type="evidence" value="ECO:0007669"/>
    <property type="project" value="UniProtKB-KW"/>
</dbReference>
<dbReference type="GO" id="GO:0043138">
    <property type="term" value="F:3'-5' DNA helicase activity"/>
    <property type="evidence" value="ECO:0007669"/>
    <property type="project" value="TreeGrafter"/>
</dbReference>
<dbReference type="Pfam" id="PF13361">
    <property type="entry name" value="UvrD_C"/>
    <property type="match status" value="1"/>
</dbReference>
<dbReference type="Pfam" id="PF12705">
    <property type="entry name" value="PDDEXK_1"/>
    <property type="match status" value="1"/>
</dbReference>
<accession>A0A1I7N9A7</accession>
<feature type="domain" description="UvrD-like helicase C-terminal" evidence="11">
    <location>
        <begin position="1"/>
        <end position="248"/>
    </location>
</feature>
<keyword evidence="1" id="KW-0540">Nuclease</keyword>